<dbReference type="Pfam" id="PF00014">
    <property type="entry name" value="Kunitz_BPTI"/>
    <property type="match status" value="1"/>
</dbReference>
<dbReference type="SUPFAM" id="SSF57362">
    <property type="entry name" value="BPTI-like"/>
    <property type="match status" value="1"/>
</dbReference>
<evidence type="ECO:0000313" key="3">
    <source>
        <dbReference type="Proteomes" id="UP000683360"/>
    </source>
</evidence>
<dbReference type="PRINTS" id="PR00759">
    <property type="entry name" value="BASICPTASE"/>
</dbReference>
<reference evidence="2" key="1">
    <citation type="submission" date="2021-03" db="EMBL/GenBank/DDBJ databases">
        <authorList>
            <person name="Bekaert M."/>
        </authorList>
    </citation>
    <scope>NUCLEOTIDE SEQUENCE</scope>
</reference>
<dbReference type="PROSITE" id="PS50279">
    <property type="entry name" value="BPTI_KUNITZ_2"/>
    <property type="match status" value="1"/>
</dbReference>
<keyword evidence="3" id="KW-1185">Reference proteome</keyword>
<evidence type="ECO:0000313" key="2">
    <source>
        <dbReference type="EMBL" id="CAG2196669.1"/>
    </source>
</evidence>
<dbReference type="Gene3D" id="4.10.410.10">
    <property type="entry name" value="Pancreatic trypsin inhibitor Kunitz domain"/>
    <property type="match status" value="1"/>
</dbReference>
<dbReference type="SMART" id="SM00131">
    <property type="entry name" value="KU"/>
    <property type="match status" value="1"/>
</dbReference>
<organism evidence="2 3">
    <name type="scientific">Mytilus edulis</name>
    <name type="common">Blue mussel</name>
    <dbReference type="NCBI Taxonomy" id="6550"/>
    <lineage>
        <taxon>Eukaryota</taxon>
        <taxon>Metazoa</taxon>
        <taxon>Spiralia</taxon>
        <taxon>Lophotrochozoa</taxon>
        <taxon>Mollusca</taxon>
        <taxon>Bivalvia</taxon>
        <taxon>Autobranchia</taxon>
        <taxon>Pteriomorphia</taxon>
        <taxon>Mytilida</taxon>
        <taxon>Mytiloidea</taxon>
        <taxon>Mytilidae</taxon>
        <taxon>Mytilinae</taxon>
        <taxon>Mytilus</taxon>
    </lineage>
</organism>
<dbReference type="InterPro" id="IPR036880">
    <property type="entry name" value="Kunitz_BPTI_sf"/>
</dbReference>
<sequence>MCKKADQRFSVQTFDQQLYTIAQQIKWTNPLEFPDHIIRLGGFHALSCFIASVGKLWGDGGLTDLFVDSGVYAAVCGLKKNEGYCSNKEHCYSKGRYFYYDSKSGKCRPLRYKGYGGNANKFHSRKECRHACRKGYGNKCEVCPAPIYVYYTQCGCYSKGDCNCQPGYYCCPVTCGGNGKGSLEGYSCRKPIQVKCARGHGQGTCGGGGKHKGNDGTVGDKG</sequence>
<name>A0A8S3QPE4_MYTED</name>
<evidence type="ECO:0000259" key="1">
    <source>
        <dbReference type="PROSITE" id="PS50279"/>
    </source>
</evidence>
<proteinExistence type="predicted"/>
<dbReference type="InterPro" id="IPR002223">
    <property type="entry name" value="Kunitz_BPTI"/>
</dbReference>
<comment type="caution">
    <text evidence="2">The sequence shown here is derived from an EMBL/GenBank/DDBJ whole genome shotgun (WGS) entry which is preliminary data.</text>
</comment>
<dbReference type="GO" id="GO:0004867">
    <property type="term" value="F:serine-type endopeptidase inhibitor activity"/>
    <property type="evidence" value="ECO:0007669"/>
    <property type="project" value="InterPro"/>
</dbReference>
<gene>
    <name evidence="2" type="ORF">MEDL_11540</name>
</gene>
<protein>
    <recommendedName>
        <fullName evidence="1">BPTI/Kunitz inhibitor domain-containing protein</fullName>
    </recommendedName>
</protein>
<dbReference type="AlphaFoldDB" id="A0A8S3QPE4"/>
<accession>A0A8S3QPE4</accession>
<feature type="domain" description="BPTI/Kunitz inhibitor" evidence="1">
    <location>
        <begin position="76"/>
        <end position="132"/>
    </location>
</feature>
<dbReference type="OrthoDB" id="6129358at2759"/>
<dbReference type="EMBL" id="CAJPWZ010000566">
    <property type="protein sequence ID" value="CAG2196669.1"/>
    <property type="molecule type" value="Genomic_DNA"/>
</dbReference>
<dbReference type="Proteomes" id="UP000683360">
    <property type="component" value="Unassembled WGS sequence"/>
</dbReference>